<dbReference type="InterPro" id="IPR038297">
    <property type="entry name" value="CcmH/CycL/NrfF/Ccl2_sf"/>
</dbReference>
<dbReference type="Pfam" id="PF03918">
    <property type="entry name" value="CcmH"/>
    <property type="match status" value="1"/>
</dbReference>
<evidence type="ECO:0000259" key="9">
    <source>
        <dbReference type="Pfam" id="PF03918"/>
    </source>
</evidence>
<evidence type="ECO:0000256" key="1">
    <source>
        <dbReference type="ARBA" id="ARBA00010342"/>
    </source>
</evidence>
<sequence>MIHSALKRFVCLIILSFSCSSFAVIELLEFDTEVEKERYQTLIDELRCPKCQNQNLADSDSQIAIDLRQKVRDLMDQGKNDEEIKSHLVARYGDFVLYRPEVKEVTYLLWYGPAVFLFIGFIVVVVVLRRNKQDSSDDKEASLSEEERQERIRQLMNKNSEK</sequence>
<evidence type="ECO:0000313" key="10">
    <source>
        <dbReference type="EMBL" id="GAA3914744.1"/>
    </source>
</evidence>
<keyword evidence="7" id="KW-0472">Membrane</keyword>
<dbReference type="Proteomes" id="UP001501565">
    <property type="component" value="Unassembled WGS sequence"/>
</dbReference>
<keyword evidence="2 7" id="KW-0349">Heme</keyword>
<gene>
    <name evidence="10" type="primary">ccmH</name>
    <name evidence="10" type="ORF">GCM10022277_06540</name>
</gene>
<dbReference type="PANTHER" id="PTHR47870">
    <property type="entry name" value="CYTOCHROME C-TYPE BIOGENESIS PROTEIN CCMH"/>
    <property type="match status" value="1"/>
</dbReference>
<feature type="signal peptide" evidence="7">
    <location>
        <begin position="1"/>
        <end position="23"/>
    </location>
</feature>
<keyword evidence="3 7" id="KW-0479">Metal-binding</keyword>
<evidence type="ECO:0000256" key="7">
    <source>
        <dbReference type="RuleBase" id="RU364112"/>
    </source>
</evidence>
<feature type="domain" description="CcmH/CycL/Ccl2/NrfF N-terminal" evidence="9">
    <location>
        <begin position="12"/>
        <end position="150"/>
    </location>
</feature>
<evidence type="ECO:0000256" key="5">
    <source>
        <dbReference type="ARBA" id="ARBA00022748"/>
    </source>
</evidence>
<dbReference type="Gene3D" id="1.10.8.640">
    <property type="entry name" value="Cytochrome C biogenesis protein"/>
    <property type="match status" value="1"/>
</dbReference>
<name>A0ABP7M5F5_9GAMM</name>
<dbReference type="CDD" id="cd16378">
    <property type="entry name" value="CcmH_N"/>
    <property type="match status" value="1"/>
</dbReference>
<keyword evidence="11" id="KW-1185">Reference proteome</keyword>
<comment type="function">
    <text evidence="7">Possible subunit of a heme lyase.</text>
</comment>
<keyword evidence="5" id="KW-0201">Cytochrome c-type biogenesis</keyword>
<protein>
    <recommendedName>
        <fullName evidence="7">Cytochrome c-type biogenesis protein</fullName>
    </recommendedName>
</protein>
<evidence type="ECO:0000256" key="3">
    <source>
        <dbReference type="ARBA" id="ARBA00022723"/>
    </source>
</evidence>
<organism evidence="10 11">
    <name type="scientific">Litoribacillus peritrichatus</name>
    <dbReference type="NCBI Taxonomy" id="718191"/>
    <lineage>
        <taxon>Bacteria</taxon>
        <taxon>Pseudomonadati</taxon>
        <taxon>Pseudomonadota</taxon>
        <taxon>Gammaproteobacteria</taxon>
        <taxon>Oceanospirillales</taxon>
        <taxon>Oceanospirillaceae</taxon>
        <taxon>Litoribacillus</taxon>
    </lineage>
</organism>
<dbReference type="PANTHER" id="PTHR47870:SF1">
    <property type="entry name" value="CYTOCHROME C-TYPE BIOGENESIS PROTEIN CCMH"/>
    <property type="match status" value="1"/>
</dbReference>
<evidence type="ECO:0000256" key="6">
    <source>
        <dbReference type="ARBA" id="ARBA00023004"/>
    </source>
</evidence>
<dbReference type="PROSITE" id="PS51257">
    <property type="entry name" value="PROKAR_LIPOPROTEIN"/>
    <property type="match status" value="1"/>
</dbReference>
<keyword evidence="7" id="KW-1133">Transmembrane helix</keyword>
<evidence type="ECO:0000256" key="2">
    <source>
        <dbReference type="ARBA" id="ARBA00022617"/>
    </source>
</evidence>
<comment type="caution">
    <text evidence="10">The sequence shown here is derived from an EMBL/GenBank/DDBJ whole genome shotgun (WGS) entry which is preliminary data.</text>
</comment>
<dbReference type="EMBL" id="BAABBN010000004">
    <property type="protein sequence ID" value="GAA3914744.1"/>
    <property type="molecule type" value="Genomic_DNA"/>
</dbReference>
<keyword evidence="6 7" id="KW-0408">Iron</keyword>
<keyword evidence="7" id="KW-0812">Transmembrane</keyword>
<dbReference type="InterPro" id="IPR051263">
    <property type="entry name" value="C-type_cytochrome_biogenesis"/>
</dbReference>
<keyword evidence="4 7" id="KW-0732">Signal</keyword>
<feature type="region of interest" description="Disordered" evidence="8">
    <location>
        <begin position="134"/>
        <end position="162"/>
    </location>
</feature>
<dbReference type="InterPro" id="IPR005616">
    <property type="entry name" value="CcmH/CycL/Ccl2/NrfF_N"/>
</dbReference>
<dbReference type="RefSeq" id="WP_344795450.1">
    <property type="nucleotide sequence ID" value="NZ_BAABBN010000004.1"/>
</dbReference>
<feature type="transmembrane region" description="Helical" evidence="7">
    <location>
        <begin position="108"/>
        <end position="128"/>
    </location>
</feature>
<proteinExistence type="inferred from homology"/>
<feature type="chain" id="PRO_5045006909" description="Cytochrome c-type biogenesis protein" evidence="7">
    <location>
        <begin position="24"/>
        <end position="162"/>
    </location>
</feature>
<reference evidence="11" key="1">
    <citation type="journal article" date="2019" name="Int. J. Syst. Evol. Microbiol.">
        <title>The Global Catalogue of Microorganisms (GCM) 10K type strain sequencing project: providing services to taxonomists for standard genome sequencing and annotation.</title>
        <authorList>
            <consortium name="The Broad Institute Genomics Platform"/>
            <consortium name="The Broad Institute Genome Sequencing Center for Infectious Disease"/>
            <person name="Wu L."/>
            <person name="Ma J."/>
        </authorList>
    </citation>
    <scope>NUCLEOTIDE SEQUENCE [LARGE SCALE GENOMIC DNA]</scope>
    <source>
        <strain evidence="11">JCM 17551</strain>
    </source>
</reference>
<evidence type="ECO:0000256" key="8">
    <source>
        <dbReference type="SAM" id="MobiDB-lite"/>
    </source>
</evidence>
<accession>A0ABP7M5F5</accession>
<comment type="similarity">
    <text evidence="1 7">Belongs to the CcmH/CycL/Ccl2/NrfF family.</text>
</comment>
<evidence type="ECO:0000313" key="11">
    <source>
        <dbReference type="Proteomes" id="UP001501565"/>
    </source>
</evidence>
<evidence type="ECO:0000256" key="4">
    <source>
        <dbReference type="ARBA" id="ARBA00022729"/>
    </source>
</evidence>